<name>A0A2V5GZ25_ASPV1</name>
<dbReference type="PANTHER" id="PTHR43162">
    <property type="match status" value="1"/>
</dbReference>
<dbReference type="InterPro" id="IPR051604">
    <property type="entry name" value="Ergot_Alk_Oxidoreductase"/>
</dbReference>
<reference evidence="1 2" key="1">
    <citation type="submission" date="2018-02" db="EMBL/GenBank/DDBJ databases">
        <title>The genomes of Aspergillus section Nigri reveals drivers in fungal speciation.</title>
        <authorList>
            <consortium name="DOE Joint Genome Institute"/>
            <person name="Vesth T.C."/>
            <person name="Nybo J."/>
            <person name="Theobald S."/>
            <person name="Brandl J."/>
            <person name="Frisvad J.C."/>
            <person name="Nielsen K.F."/>
            <person name="Lyhne E.K."/>
            <person name="Kogle M.E."/>
            <person name="Kuo A."/>
            <person name="Riley R."/>
            <person name="Clum A."/>
            <person name="Nolan M."/>
            <person name="Lipzen A."/>
            <person name="Salamov A."/>
            <person name="Henrissat B."/>
            <person name="Wiebenga A."/>
            <person name="De vries R.P."/>
            <person name="Grigoriev I.V."/>
            <person name="Mortensen U.H."/>
            <person name="Andersen M.R."/>
            <person name="Baker S.E."/>
        </authorList>
    </citation>
    <scope>NUCLEOTIDE SEQUENCE [LARGE SCALE GENOMIC DNA]</scope>
    <source>
        <strain evidence="1 2">CBS 115571</strain>
    </source>
</reference>
<dbReference type="Proteomes" id="UP000249829">
    <property type="component" value="Unassembled WGS sequence"/>
</dbReference>
<dbReference type="STRING" id="1450538.A0A2V5GZ25"/>
<keyword evidence="2" id="KW-1185">Reference proteome</keyword>
<dbReference type="PANTHER" id="PTHR43162:SF1">
    <property type="entry name" value="PRESTALK A DIFFERENTIATION PROTEIN A"/>
    <property type="match status" value="1"/>
</dbReference>
<accession>A0A2V5GZ25</accession>
<dbReference type="InterPro" id="IPR036291">
    <property type="entry name" value="NAD(P)-bd_dom_sf"/>
</dbReference>
<dbReference type="Gene3D" id="3.90.25.10">
    <property type="entry name" value="UDP-galactose 4-epimerase, domain 1"/>
    <property type="match status" value="1"/>
</dbReference>
<gene>
    <name evidence="1" type="ORF">BO99DRAFT_219837</name>
</gene>
<proteinExistence type="predicted"/>
<organism evidence="1 2">
    <name type="scientific">Aspergillus violaceofuscus (strain CBS 115571)</name>
    <dbReference type="NCBI Taxonomy" id="1450538"/>
    <lineage>
        <taxon>Eukaryota</taxon>
        <taxon>Fungi</taxon>
        <taxon>Dikarya</taxon>
        <taxon>Ascomycota</taxon>
        <taxon>Pezizomycotina</taxon>
        <taxon>Eurotiomycetes</taxon>
        <taxon>Eurotiomycetidae</taxon>
        <taxon>Eurotiales</taxon>
        <taxon>Aspergillaceae</taxon>
        <taxon>Aspergillus</taxon>
    </lineage>
</organism>
<evidence type="ECO:0000313" key="1">
    <source>
        <dbReference type="EMBL" id="PYI16431.1"/>
    </source>
</evidence>
<dbReference type="EMBL" id="KZ825169">
    <property type="protein sequence ID" value="PYI16431.1"/>
    <property type="molecule type" value="Genomic_DNA"/>
</dbReference>
<dbReference type="Gene3D" id="3.40.50.720">
    <property type="entry name" value="NAD(P)-binding Rossmann-like Domain"/>
    <property type="match status" value="1"/>
</dbReference>
<protein>
    <submittedName>
        <fullName evidence="1">NAD(P)-binding protein</fullName>
    </submittedName>
</protein>
<dbReference type="AlphaFoldDB" id="A0A2V5GZ25"/>
<sequence>MRILIAPASPQTAQATITALLASPLHEKLHIRGLYRNFHRVPPHLQNHPHFEPYPGDLTVPATLNFHGFDTVFFVLPPCLNGTTPLDEWATTVSTNIRLAIQRSGTVRRLVLLSSLGAEVGAGTGEIMTNHISEAILRDAAAEVVIMRCAYFMENWATAVQNVRHKERPYLETVITPVDFEVPMVRSPISWVVAVKDIGSHSARCILAHETAPTGTPDVFELHGPREYSSLDVQRALAKVVGRAVALRPVEKENLTEYFARFLPETAVGPFVEMTLSFLPGGVMYKQYAQRTTEGRVERGTVELEEVVAGLLGDEGRKYFDDVRL</sequence>
<dbReference type="SUPFAM" id="SSF51735">
    <property type="entry name" value="NAD(P)-binding Rossmann-fold domains"/>
    <property type="match status" value="1"/>
</dbReference>
<evidence type="ECO:0000313" key="2">
    <source>
        <dbReference type="Proteomes" id="UP000249829"/>
    </source>
</evidence>
<dbReference type="OMA" id="EIMTNHI"/>